<keyword evidence="1" id="KW-0732">Signal</keyword>
<dbReference type="OrthoDB" id="4161406at2759"/>
<proteinExistence type="predicted"/>
<name>A0A1F5LPN3_PENAI</name>
<dbReference type="RefSeq" id="XP_022490594.1">
    <property type="nucleotide sequence ID" value="XM_022629770.1"/>
</dbReference>
<evidence type="ECO:0000313" key="2">
    <source>
        <dbReference type="EMBL" id="OGE55164.1"/>
    </source>
</evidence>
<feature type="chain" id="PRO_5009519763" evidence="1">
    <location>
        <begin position="17"/>
        <end position="164"/>
    </location>
</feature>
<evidence type="ECO:0000313" key="3">
    <source>
        <dbReference type="Proteomes" id="UP000177622"/>
    </source>
</evidence>
<dbReference type="AlphaFoldDB" id="A0A1F5LPN3"/>
<keyword evidence="3" id="KW-1185">Reference proteome</keyword>
<comment type="caution">
    <text evidence="2">The sequence shown here is derived from an EMBL/GenBank/DDBJ whole genome shotgun (WGS) entry which is preliminary data.</text>
</comment>
<accession>A0A1F5LPN3</accession>
<reference evidence="2 3" key="1">
    <citation type="journal article" date="2016" name="Sci. Rep.">
        <title>Penicillium arizonense, a new, genome sequenced fungal species, reveals a high chemical diversity in secreted metabolites.</title>
        <authorList>
            <person name="Grijseels S."/>
            <person name="Nielsen J.C."/>
            <person name="Randelovic M."/>
            <person name="Nielsen J."/>
            <person name="Nielsen K.F."/>
            <person name="Workman M."/>
            <person name="Frisvad J.C."/>
        </authorList>
    </citation>
    <scope>NUCLEOTIDE SEQUENCE [LARGE SCALE GENOMIC DNA]</scope>
    <source>
        <strain evidence="2 3">CBS 141311</strain>
    </source>
</reference>
<dbReference type="EMBL" id="LXJU01000005">
    <property type="protein sequence ID" value="OGE55164.1"/>
    <property type="molecule type" value="Genomic_DNA"/>
</dbReference>
<dbReference type="GeneID" id="34574504"/>
<organism evidence="2 3">
    <name type="scientific">Penicillium arizonense</name>
    <dbReference type="NCBI Taxonomy" id="1835702"/>
    <lineage>
        <taxon>Eukaryota</taxon>
        <taxon>Fungi</taxon>
        <taxon>Dikarya</taxon>
        <taxon>Ascomycota</taxon>
        <taxon>Pezizomycotina</taxon>
        <taxon>Eurotiomycetes</taxon>
        <taxon>Eurotiomycetidae</taxon>
        <taxon>Eurotiales</taxon>
        <taxon>Aspergillaceae</taxon>
        <taxon>Penicillium</taxon>
    </lineage>
</organism>
<dbReference type="STRING" id="1835702.A0A1F5LPN3"/>
<sequence length="164" mass="16511">MHLLSLAAVSATAILSMVQYAPAPFLLIAEASVETAATVASADGALGGAALGGAGAASVGHGISSSTRRSPVNLPAGVSQNSWDLCQGQLDGAHVHFSGTNNLRLDGLPPACMDLATVLTGDPTQEGGPVPTPMGSDAIQYSDLTKDEWVQVAEALNKHGYSTS</sequence>
<gene>
    <name evidence="2" type="ORF">PENARI_c005G05875</name>
</gene>
<protein>
    <submittedName>
        <fullName evidence="2">Uncharacterized protein</fullName>
    </submittedName>
</protein>
<evidence type="ECO:0000256" key="1">
    <source>
        <dbReference type="SAM" id="SignalP"/>
    </source>
</evidence>
<dbReference type="Proteomes" id="UP000177622">
    <property type="component" value="Unassembled WGS sequence"/>
</dbReference>
<feature type="signal peptide" evidence="1">
    <location>
        <begin position="1"/>
        <end position="16"/>
    </location>
</feature>